<name>A0A7Y9PHQ3_9BACT</name>
<reference evidence="2 3" key="1">
    <citation type="submission" date="2020-07" db="EMBL/GenBank/DDBJ databases">
        <title>Genomic Encyclopedia of Type Strains, Phase IV (KMG-V): Genome sequencing to study the core and pangenomes of soil and plant-associated prokaryotes.</title>
        <authorList>
            <person name="Whitman W."/>
        </authorList>
    </citation>
    <scope>NUCLEOTIDE SEQUENCE [LARGE SCALE GENOMIC DNA]</scope>
    <source>
        <strain evidence="2 3">X4EP2</strain>
    </source>
</reference>
<evidence type="ECO:0000313" key="3">
    <source>
        <dbReference type="Proteomes" id="UP000589520"/>
    </source>
</evidence>
<organism evidence="2 3">
    <name type="scientific">Granulicella arctica</name>
    <dbReference type="NCBI Taxonomy" id="940613"/>
    <lineage>
        <taxon>Bacteria</taxon>
        <taxon>Pseudomonadati</taxon>
        <taxon>Acidobacteriota</taxon>
        <taxon>Terriglobia</taxon>
        <taxon>Terriglobales</taxon>
        <taxon>Acidobacteriaceae</taxon>
        <taxon>Granulicella</taxon>
    </lineage>
</organism>
<feature type="region of interest" description="Disordered" evidence="1">
    <location>
        <begin position="1"/>
        <end position="44"/>
    </location>
</feature>
<sequence>MQANITAFTLETLDTPDKMKSAGNSKSGPAESSIKLPKHQSNHI</sequence>
<evidence type="ECO:0000256" key="1">
    <source>
        <dbReference type="SAM" id="MobiDB-lite"/>
    </source>
</evidence>
<comment type="caution">
    <text evidence="2">The sequence shown here is derived from an EMBL/GenBank/DDBJ whole genome shotgun (WGS) entry which is preliminary data.</text>
</comment>
<protein>
    <submittedName>
        <fullName evidence="2">Uncharacterized protein</fullName>
    </submittedName>
</protein>
<proteinExistence type="predicted"/>
<dbReference type="EMBL" id="JACCCW010000002">
    <property type="protein sequence ID" value="NYF80119.1"/>
    <property type="molecule type" value="Genomic_DNA"/>
</dbReference>
<dbReference type="Proteomes" id="UP000589520">
    <property type="component" value="Unassembled WGS sequence"/>
</dbReference>
<keyword evidence="3" id="KW-1185">Reference proteome</keyword>
<accession>A0A7Y9PHQ3</accession>
<gene>
    <name evidence="2" type="ORF">HDF17_002439</name>
</gene>
<evidence type="ECO:0000313" key="2">
    <source>
        <dbReference type="EMBL" id="NYF80119.1"/>
    </source>
</evidence>
<dbReference type="AlphaFoldDB" id="A0A7Y9PHQ3"/>